<gene>
    <name evidence="11" type="ORF">ACFO6W_00340</name>
</gene>
<evidence type="ECO:0000256" key="8">
    <source>
        <dbReference type="ARBA" id="ARBA00038435"/>
    </source>
</evidence>
<accession>A0ABV9KPL8</accession>
<keyword evidence="4" id="KW-1003">Cell membrane</keyword>
<keyword evidence="12" id="KW-1185">Reference proteome</keyword>
<dbReference type="Proteomes" id="UP001596023">
    <property type="component" value="Unassembled WGS sequence"/>
</dbReference>
<evidence type="ECO:0000256" key="9">
    <source>
        <dbReference type="SAM" id="Phobius"/>
    </source>
</evidence>
<sequence>MNQDKKWYHSKGWALMPLAVFFLLYVLTFIFTGDLYQMPVSVAFMTASMVAVLYSKGGKLANRITQFCRGAANETIMLMVVIFILAGAFAGTAKAMGAVDATVNMLLYLLPEQSILASVFIAACFISMSMGTSTGTIAALAPIAVGVSSQAGLDLPMMLGIVIGGAMFGDNLSFISDTTIVATRTQGCQMQDKFKVNIRIVFPVVILVLLLYIYQGLELTGGASVSAEQVEWVKVLPYLAVLITALVGVNVMVVLALGIILSGVIGLITGGFGVWDWTAAMSRGIVVDMGELIIVSLMAGGMFELIRFNGGVDWLIGKMTRNIRSKRSAEFSIAGLISLTNLCTANNTIALIISGPIAKNISDKFDLDNRKIASLLDTFSCFVQGLIPYGAQLLIAAGLANVSPVQIVPYLYYPLLIGLAAIASIIFRYPRKYAA</sequence>
<dbReference type="PANTHER" id="PTHR33451:SF5">
    <property type="entry name" value="NA+_H+ ANTIPORTER"/>
    <property type="match status" value="1"/>
</dbReference>
<feature type="transmembrane region" description="Helical" evidence="9">
    <location>
        <begin position="289"/>
        <end position="308"/>
    </location>
</feature>
<proteinExistence type="inferred from homology"/>
<keyword evidence="6 9" id="KW-1133">Transmembrane helix</keyword>
<evidence type="ECO:0000256" key="1">
    <source>
        <dbReference type="ARBA" id="ARBA00004651"/>
    </source>
</evidence>
<keyword evidence="7 9" id="KW-0472">Membrane</keyword>
<reference evidence="12" key="1">
    <citation type="journal article" date="2019" name="Int. J. Syst. Evol. Microbiol.">
        <title>The Global Catalogue of Microorganisms (GCM) 10K type strain sequencing project: providing services to taxonomists for standard genome sequencing and annotation.</title>
        <authorList>
            <consortium name="The Broad Institute Genomics Platform"/>
            <consortium name="The Broad Institute Genome Sequencing Center for Infectious Disease"/>
            <person name="Wu L."/>
            <person name="Ma J."/>
        </authorList>
    </citation>
    <scope>NUCLEOTIDE SEQUENCE [LARGE SCALE GENOMIC DNA]</scope>
    <source>
        <strain evidence="12">CCUG 66188</strain>
    </source>
</reference>
<feature type="transmembrane region" description="Helical" evidence="9">
    <location>
        <begin position="328"/>
        <end position="353"/>
    </location>
</feature>
<organism evidence="11 12">
    <name type="scientific">Dysgonomonas termitidis</name>
    <dbReference type="NCBI Taxonomy" id="1516126"/>
    <lineage>
        <taxon>Bacteria</taxon>
        <taxon>Pseudomonadati</taxon>
        <taxon>Bacteroidota</taxon>
        <taxon>Bacteroidia</taxon>
        <taxon>Bacteroidales</taxon>
        <taxon>Dysgonomonadaceae</taxon>
        <taxon>Dysgonomonas</taxon>
    </lineage>
</organism>
<keyword evidence="3" id="KW-0050">Antiport</keyword>
<feature type="transmembrane region" description="Helical" evidence="9">
    <location>
        <begin position="12"/>
        <end position="30"/>
    </location>
</feature>
<dbReference type="EMBL" id="JBHSGN010000002">
    <property type="protein sequence ID" value="MFC4672132.1"/>
    <property type="molecule type" value="Genomic_DNA"/>
</dbReference>
<comment type="subcellular location">
    <subcellularLocation>
        <location evidence="1">Cell membrane</location>
        <topology evidence="1">Multi-pass membrane protein</topology>
    </subcellularLocation>
</comment>
<comment type="similarity">
    <text evidence="8">Belongs to the NhaC Na(+)/H(+) (TC 2.A.35) antiporter family.</text>
</comment>
<evidence type="ECO:0000256" key="6">
    <source>
        <dbReference type="ARBA" id="ARBA00022989"/>
    </source>
</evidence>
<evidence type="ECO:0000256" key="2">
    <source>
        <dbReference type="ARBA" id="ARBA00022448"/>
    </source>
</evidence>
<feature type="domain" description="Na+/H+ antiporter NhaC-like C-terminal" evidence="10">
    <location>
        <begin position="241"/>
        <end position="429"/>
    </location>
</feature>
<feature type="transmembrane region" description="Helical" evidence="9">
    <location>
        <begin position="411"/>
        <end position="429"/>
    </location>
</feature>
<name>A0ABV9KPL8_9BACT</name>
<keyword evidence="5 9" id="KW-0812">Transmembrane</keyword>
<feature type="domain" description="Na+/H+ antiporter NhaC-like C-terminal" evidence="10">
    <location>
        <begin position="23"/>
        <end position="216"/>
    </location>
</feature>
<feature type="transmembrane region" description="Helical" evidence="9">
    <location>
        <begin position="196"/>
        <end position="215"/>
    </location>
</feature>
<protein>
    <submittedName>
        <fullName evidence="11">Na+/H+ antiporter NhaC family protein</fullName>
    </submittedName>
</protein>
<feature type="transmembrane region" description="Helical" evidence="9">
    <location>
        <begin position="235"/>
        <end position="268"/>
    </location>
</feature>
<dbReference type="RefSeq" id="WP_379993315.1">
    <property type="nucleotide sequence ID" value="NZ_JBHSGN010000002.1"/>
</dbReference>
<feature type="transmembrane region" description="Helical" evidence="9">
    <location>
        <begin position="75"/>
        <end position="93"/>
    </location>
</feature>
<evidence type="ECO:0000313" key="11">
    <source>
        <dbReference type="EMBL" id="MFC4672132.1"/>
    </source>
</evidence>
<keyword evidence="2" id="KW-0813">Transport</keyword>
<comment type="caution">
    <text evidence="11">The sequence shown here is derived from an EMBL/GenBank/DDBJ whole genome shotgun (WGS) entry which is preliminary data.</text>
</comment>
<evidence type="ECO:0000259" key="10">
    <source>
        <dbReference type="Pfam" id="PF03553"/>
    </source>
</evidence>
<evidence type="ECO:0000313" key="12">
    <source>
        <dbReference type="Proteomes" id="UP001596023"/>
    </source>
</evidence>
<feature type="transmembrane region" description="Helical" evidence="9">
    <location>
        <begin position="157"/>
        <end position="175"/>
    </location>
</feature>
<evidence type="ECO:0000256" key="5">
    <source>
        <dbReference type="ARBA" id="ARBA00022692"/>
    </source>
</evidence>
<dbReference type="Pfam" id="PF03553">
    <property type="entry name" value="Na_H_antiporter"/>
    <property type="match status" value="2"/>
</dbReference>
<evidence type="ECO:0000256" key="7">
    <source>
        <dbReference type="ARBA" id="ARBA00023136"/>
    </source>
</evidence>
<dbReference type="PANTHER" id="PTHR33451">
    <property type="entry name" value="MALATE-2H(+)/NA(+)-LACTATE ANTIPORTER"/>
    <property type="match status" value="1"/>
</dbReference>
<evidence type="ECO:0000256" key="3">
    <source>
        <dbReference type="ARBA" id="ARBA00022449"/>
    </source>
</evidence>
<dbReference type="InterPro" id="IPR018461">
    <property type="entry name" value="Na/H_Antiport_NhaC-like_C"/>
</dbReference>
<evidence type="ECO:0000256" key="4">
    <source>
        <dbReference type="ARBA" id="ARBA00022475"/>
    </source>
</evidence>
<dbReference type="InterPro" id="IPR052180">
    <property type="entry name" value="NhaC_Na-H+_Antiporter"/>
</dbReference>